<gene>
    <name evidence="1" type="ORF">ACFVKH_19315</name>
</gene>
<evidence type="ECO:0000313" key="1">
    <source>
        <dbReference type="EMBL" id="MFE4108434.1"/>
    </source>
</evidence>
<name>A0ABW6IKD8_9CYAN</name>
<proteinExistence type="predicted"/>
<organism evidence="1 2">
    <name type="scientific">Almyronema epifaneia S1</name>
    <dbReference type="NCBI Taxonomy" id="2991925"/>
    <lineage>
        <taxon>Bacteria</taxon>
        <taxon>Bacillati</taxon>
        <taxon>Cyanobacteriota</taxon>
        <taxon>Cyanophyceae</taxon>
        <taxon>Nodosilineales</taxon>
        <taxon>Nodosilineaceae</taxon>
        <taxon>Almyronema</taxon>
        <taxon>Almyronema epifaneia</taxon>
    </lineage>
</organism>
<keyword evidence="2" id="KW-1185">Reference proteome</keyword>
<reference evidence="1 2" key="1">
    <citation type="submission" date="2024-10" db="EMBL/GenBank/DDBJ databases">
        <authorList>
            <person name="Ratan Roy A."/>
            <person name="Morales Sandoval P.H."/>
            <person name="De Los Santos Villalobos S."/>
            <person name="Chakraborty S."/>
            <person name="Mukherjee J."/>
        </authorList>
    </citation>
    <scope>NUCLEOTIDE SEQUENCE [LARGE SCALE GENOMIC DNA]</scope>
    <source>
        <strain evidence="1 2">S1</strain>
    </source>
</reference>
<dbReference type="RefSeq" id="WP_377968065.1">
    <property type="nucleotide sequence ID" value="NZ_JBHZOL010000110.1"/>
</dbReference>
<accession>A0ABW6IKD8</accession>
<sequence length="58" mass="6496">MMPTPNTPAKLHSDALQTLQEYDLRDVLEALCSTHGAEIVAKEIRALPPLSRQLRELL</sequence>
<comment type="caution">
    <text evidence="1">The sequence shown here is derived from an EMBL/GenBank/DDBJ whole genome shotgun (WGS) entry which is preliminary data.</text>
</comment>
<dbReference type="Proteomes" id="UP001600165">
    <property type="component" value="Unassembled WGS sequence"/>
</dbReference>
<evidence type="ECO:0008006" key="3">
    <source>
        <dbReference type="Google" id="ProtNLM"/>
    </source>
</evidence>
<dbReference type="EMBL" id="JBHZOL010000110">
    <property type="protein sequence ID" value="MFE4108434.1"/>
    <property type="molecule type" value="Genomic_DNA"/>
</dbReference>
<protein>
    <recommendedName>
        <fullName evidence="3">Magnesium transporter</fullName>
    </recommendedName>
</protein>
<evidence type="ECO:0000313" key="2">
    <source>
        <dbReference type="Proteomes" id="UP001600165"/>
    </source>
</evidence>